<dbReference type="PANTHER" id="PTHR35526">
    <property type="entry name" value="ANTI-SIGMA-F FACTOR RSBW-RELATED"/>
    <property type="match status" value="1"/>
</dbReference>
<dbReference type="Gene3D" id="3.30.565.10">
    <property type="entry name" value="Histidine kinase-like ATPase, C-terminal domain"/>
    <property type="match status" value="1"/>
</dbReference>
<evidence type="ECO:0000313" key="5">
    <source>
        <dbReference type="Proteomes" id="UP001321542"/>
    </source>
</evidence>
<accession>A0ABM8HMR7</accession>
<keyword evidence="1" id="KW-0808">Transferase</keyword>
<gene>
    <name evidence="4" type="ORF">SGFS_099370</name>
</gene>
<reference evidence="4 5" key="2">
    <citation type="journal article" date="2023" name="ChemBioChem">
        <title>Acyltransferase Domain Exchange between Two Independent Type I Polyketide Synthases in the Same Producer Strain of Macrolide Antibiotics.</title>
        <authorList>
            <person name="Kudo F."/>
            <person name="Kishikawa K."/>
            <person name="Tsuboi K."/>
            <person name="Kido T."/>
            <person name="Usui T."/>
            <person name="Hashimoto J."/>
            <person name="Shin-Ya K."/>
            <person name="Miyanaga A."/>
            <person name="Eguchi T."/>
        </authorList>
    </citation>
    <scope>NUCLEOTIDE SEQUENCE [LARGE SCALE GENOMIC DNA]</scope>
    <source>
        <strain evidence="4 5">A-8890</strain>
    </source>
</reference>
<reference evidence="4 5" key="1">
    <citation type="journal article" date="2010" name="ChemBioChem">
        <title>Cloning and characterization of the biosynthetic gene cluster of 16-membered macrolide antibiotic FD-891: involvement of a dual functional cytochrome P450 monooxygenase catalyzing epoxidation and hydroxylation.</title>
        <authorList>
            <person name="Kudo F."/>
            <person name="Motegi A."/>
            <person name="Mizoue K."/>
            <person name="Eguchi T."/>
        </authorList>
    </citation>
    <scope>NUCLEOTIDE SEQUENCE [LARGE SCALE GENOMIC DNA]</scope>
    <source>
        <strain evidence="4 5">A-8890</strain>
    </source>
</reference>
<organism evidence="4 5">
    <name type="scientific">Streptomyces graminofaciens</name>
    <dbReference type="NCBI Taxonomy" id="68212"/>
    <lineage>
        <taxon>Bacteria</taxon>
        <taxon>Bacillati</taxon>
        <taxon>Actinomycetota</taxon>
        <taxon>Actinomycetes</taxon>
        <taxon>Kitasatosporales</taxon>
        <taxon>Streptomycetaceae</taxon>
        <taxon>Streptomyces</taxon>
    </lineage>
</organism>
<dbReference type="Proteomes" id="UP001321542">
    <property type="component" value="Chromosome"/>
</dbReference>
<evidence type="ECO:0000256" key="1">
    <source>
        <dbReference type="ARBA" id="ARBA00022527"/>
    </source>
</evidence>
<dbReference type="InterPro" id="IPR003594">
    <property type="entry name" value="HATPase_dom"/>
</dbReference>
<feature type="region of interest" description="Disordered" evidence="2">
    <location>
        <begin position="162"/>
        <end position="182"/>
    </location>
</feature>
<keyword evidence="5" id="KW-1185">Reference proteome</keyword>
<dbReference type="Pfam" id="PF13581">
    <property type="entry name" value="HATPase_c_2"/>
    <property type="match status" value="1"/>
</dbReference>
<feature type="domain" description="Histidine kinase/HSP90-like ATPase" evidence="3">
    <location>
        <begin position="59"/>
        <end position="154"/>
    </location>
</feature>
<keyword evidence="1" id="KW-0723">Serine/threonine-protein kinase</keyword>
<dbReference type="CDD" id="cd16936">
    <property type="entry name" value="HATPase_RsbW-like"/>
    <property type="match status" value="1"/>
</dbReference>
<dbReference type="InterPro" id="IPR050267">
    <property type="entry name" value="Anti-sigma-factor_SerPK"/>
</dbReference>
<evidence type="ECO:0000259" key="3">
    <source>
        <dbReference type="Pfam" id="PF13581"/>
    </source>
</evidence>
<dbReference type="PANTHER" id="PTHR35526:SF3">
    <property type="entry name" value="ANTI-SIGMA-F FACTOR RSBW"/>
    <property type="match status" value="1"/>
</dbReference>
<proteinExistence type="predicted"/>
<protein>
    <recommendedName>
        <fullName evidence="3">Histidine kinase/HSP90-like ATPase domain-containing protein</fullName>
    </recommendedName>
</protein>
<dbReference type="InterPro" id="IPR036890">
    <property type="entry name" value="HATPase_C_sf"/>
</dbReference>
<keyword evidence="1" id="KW-0418">Kinase</keyword>
<evidence type="ECO:0000256" key="2">
    <source>
        <dbReference type="SAM" id="MobiDB-lite"/>
    </source>
</evidence>
<name>A0ABM8HMR7_9ACTN</name>
<sequence>MDTALTLLRNVLARAPASLEATCEDLLSALLPGRPTDDIALLVARTRALDARHVATLDLPSDPAIVAGARTHASDQLAAWGLEELSFTTELMVSELVTHAIRYGKAPIQLRMILQSTLTCEVSDASSTAPHLRHARVFDEGGRGLLLVAQLAERWAHGTVARARSSGPNRPSQAEAAPNSDL</sequence>
<dbReference type="EMBL" id="AP018448">
    <property type="protein sequence ID" value="BBC38643.1"/>
    <property type="molecule type" value="Genomic_DNA"/>
</dbReference>
<evidence type="ECO:0000313" key="4">
    <source>
        <dbReference type="EMBL" id="BBC38643.1"/>
    </source>
</evidence>